<sequence>MRNETRIAYNAFEKKVALLNNVPDANKTFTVDPSIQQKLETRVQMSSTFLSKINMPSVKEMEGEKLGLGVTGTIAGRTNTKKGPRKPRDVSDLSSGRYRCVKTNFDTGISYAKLDMWAKFPNFQTKIRDVIVHQQALDRIMIGFNGVSVAEDTDREKYPLLQDVNKGWLQQYRENAPINVMTESKPGSGKIIVGKTKVKGEDDVTWKTEKGDYSNVDALVFDAVNSLIHPEYRENPNLVVIVSSELLADKYFPKINGEHAPTEEMALDMLISQKRIGGKTAVTVPFFPKDKMLILPLANLSLYWQEGGRRRHVREEPDYDQIADYESANDAYVIEAYEAGCLIENIELLPEERTEEKPAEAGK</sequence>
<evidence type="ECO:0000313" key="2">
    <source>
        <dbReference type="EMBL" id="STQ89302.1"/>
    </source>
</evidence>
<reference evidence="3 5" key="2">
    <citation type="submission" date="2019-03" db="EMBL/GenBank/DDBJ databases">
        <title>Genomic Encyclopedia of Type Strains, Phase IV (KMG-IV): sequencing the most valuable type-strain genomes for metagenomic binning, comparative biology and taxonomic classification.</title>
        <authorList>
            <person name="Goeker M."/>
        </authorList>
    </citation>
    <scope>NUCLEOTIDE SEQUENCE [LARGE SCALE GENOMIC DNA]</scope>
    <source>
        <strain evidence="3 5">DSM 3764</strain>
    </source>
</reference>
<keyword evidence="5" id="KW-1185">Reference proteome</keyword>
<gene>
    <name evidence="3" type="ORF">EV682_101300</name>
    <name evidence="2" type="ORF">NCTC11159_00318</name>
</gene>
<feature type="region of interest" description="Disordered" evidence="1">
    <location>
        <begin position="74"/>
        <end position="93"/>
    </location>
</feature>
<dbReference type="Proteomes" id="UP000295794">
    <property type="component" value="Unassembled WGS sequence"/>
</dbReference>
<dbReference type="EMBL" id="SMBT01000001">
    <property type="protein sequence ID" value="TCU90275.1"/>
    <property type="molecule type" value="Genomic_DNA"/>
</dbReference>
<dbReference type="Pfam" id="PF05125">
    <property type="entry name" value="Phage_cap_P2"/>
    <property type="match status" value="1"/>
</dbReference>
<dbReference type="RefSeq" id="WP_115225764.1">
    <property type="nucleotide sequence ID" value="NZ_CAWOLO010000001.1"/>
</dbReference>
<evidence type="ECO:0000313" key="5">
    <source>
        <dbReference type="Proteomes" id="UP000295794"/>
    </source>
</evidence>
<evidence type="ECO:0000313" key="3">
    <source>
        <dbReference type="EMBL" id="TCU90275.1"/>
    </source>
</evidence>
<protein>
    <submittedName>
        <fullName evidence="3">P2 family phage major capsid protein</fullName>
    </submittedName>
    <submittedName>
        <fullName evidence="2">Phage major capsid protein, P2 family</fullName>
    </submittedName>
</protein>
<dbReference type="AlphaFoldDB" id="A0A377Q3C8"/>
<evidence type="ECO:0000256" key="1">
    <source>
        <dbReference type="SAM" id="MobiDB-lite"/>
    </source>
</evidence>
<dbReference type="EMBL" id="UGHR01000001">
    <property type="protein sequence ID" value="STQ89302.1"/>
    <property type="molecule type" value="Genomic_DNA"/>
</dbReference>
<dbReference type="InterPro" id="IPR006441">
    <property type="entry name" value="Phage_P2_GpN"/>
</dbReference>
<proteinExistence type="predicted"/>
<dbReference type="Proteomes" id="UP000255108">
    <property type="component" value="Unassembled WGS sequence"/>
</dbReference>
<evidence type="ECO:0000313" key="4">
    <source>
        <dbReference type="Proteomes" id="UP000255108"/>
    </source>
</evidence>
<reference evidence="2 4" key="1">
    <citation type="submission" date="2018-06" db="EMBL/GenBank/DDBJ databases">
        <authorList>
            <consortium name="Pathogen Informatics"/>
            <person name="Doyle S."/>
        </authorList>
    </citation>
    <scope>NUCLEOTIDE SEQUENCE [LARGE SCALE GENOMIC DNA]</scope>
    <source>
        <strain evidence="2 4">NCTC11159</strain>
    </source>
</reference>
<dbReference type="OrthoDB" id="5464529at2"/>
<accession>A0A377Q3C8</accession>
<organism evidence="2 4">
    <name type="scientific">Iodobacter fluviatilis</name>
    <dbReference type="NCBI Taxonomy" id="537"/>
    <lineage>
        <taxon>Bacteria</taxon>
        <taxon>Pseudomonadati</taxon>
        <taxon>Pseudomonadota</taxon>
        <taxon>Betaproteobacteria</taxon>
        <taxon>Neisseriales</taxon>
        <taxon>Chitinibacteraceae</taxon>
        <taxon>Iodobacter</taxon>
    </lineage>
</organism>
<dbReference type="NCBIfam" id="TIGR01551">
    <property type="entry name" value="major_capsid_P2"/>
    <property type="match status" value="1"/>
</dbReference>
<name>A0A377Q3C8_9NEIS</name>